<evidence type="ECO:0000313" key="2">
    <source>
        <dbReference type="EMBL" id="OGE86663.1"/>
    </source>
</evidence>
<dbReference type="EMBL" id="MFES01000001">
    <property type="protein sequence ID" value="OGE86663.1"/>
    <property type="molecule type" value="Genomic_DNA"/>
</dbReference>
<reference evidence="2 3" key="1">
    <citation type="journal article" date="2016" name="Nat. Commun.">
        <title>Thousands of microbial genomes shed light on interconnected biogeochemical processes in an aquifer system.</title>
        <authorList>
            <person name="Anantharaman K."/>
            <person name="Brown C.T."/>
            <person name="Hug L.A."/>
            <person name="Sharon I."/>
            <person name="Castelle C.J."/>
            <person name="Probst A.J."/>
            <person name="Thomas B.C."/>
            <person name="Singh A."/>
            <person name="Wilkins M.J."/>
            <person name="Karaoz U."/>
            <person name="Brodie E.L."/>
            <person name="Williams K.H."/>
            <person name="Hubbard S.S."/>
            <person name="Banfield J.F."/>
        </authorList>
    </citation>
    <scope>NUCLEOTIDE SEQUENCE [LARGE SCALE GENOMIC DNA]</scope>
</reference>
<accession>A0A1F5P9T3</accession>
<sequence length="68" mass="7597">MRRTDRAEPASDVALANLFVAYLRLALTVVITTPPWGTEGERSENLSAQALLTLRSNARSRFEFGRTM</sequence>
<gene>
    <name evidence="2" type="ORF">A3J48_01845</name>
</gene>
<dbReference type="STRING" id="1817832.A3J48_01845"/>
<organism evidence="2 3">
    <name type="scientific">Candidatus Doudnabacteria bacterium RIFCSPHIGHO2_02_FULL_46_11</name>
    <dbReference type="NCBI Taxonomy" id="1817832"/>
    <lineage>
        <taxon>Bacteria</taxon>
        <taxon>Candidatus Doudnaibacteriota</taxon>
    </lineage>
</organism>
<protein>
    <submittedName>
        <fullName evidence="2">Uncharacterized protein</fullName>
    </submittedName>
</protein>
<comment type="caution">
    <text evidence="2">The sequence shown here is derived from an EMBL/GenBank/DDBJ whole genome shotgun (WGS) entry which is preliminary data.</text>
</comment>
<evidence type="ECO:0000256" key="1">
    <source>
        <dbReference type="SAM" id="Phobius"/>
    </source>
</evidence>
<keyword evidence="1" id="KW-0812">Transmembrane</keyword>
<name>A0A1F5P9T3_9BACT</name>
<evidence type="ECO:0000313" key="3">
    <source>
        <dbReference type="Proteomes" id="UP000176786"/>
    </source>
</evidence>
<keyword evidence="1" id="KW-1133">Transmembrane helix</keyword>
<proteinExistence type="predicted"/>
<keyword evidence="1" id="KW-0472">Membrane</keyword>
<dbReference type="Proteomes" id="UP000176786">
    <property type="component" value="Unassembled WGS sequence"/>
</dbReference>
<dbReference type="AlphaFoldDB" id="A0A1F5P9T3"/>
<feature type="transmembrane region" description="Helical" evidence="1">
    <location>
        <begin position="12"/>
        <end position="31"/>
    </location>
</feature>